<sequence length="597" mass="67254">MEVKTRRTRTGCLTCRDRRVKCDEELPKCQRCHTARRQCVRGWNVKFVHGVRSTREAASDDWDGAADYLFDGDQTWVPLQGVKMNFIDETHKTRSWYSYAAGSNSPVLSESPNPPPPSFIPPPAPVTHPSAHRSDSFSSIHSHGLPSPRHLSLTSPQRPIENDFLSPNSDRSNGILHSPLYGADITQAVQDTISDGIHDAQVSHLHLPLPTDSHFTELGKLSDCEEAYLLHHYTVARARLLDVCDPHNHFGRLVPELATRSRLLLSAILSVSAHHLSRTAGYDPLVAERYHEACVELLIPMLDDLTNITDEVIAATVLLRNFEQMSSAITGFDSERHLSGTSAFMNSERTSITAGGLRQASFWIFVRQDLDIALSQQRPLKLNLKKYALEVDLDTPSDDWGWANKIVWITAEVVAFTFGWEKSRRTYEDLRLKTEAWWQHKPASFRPLYVGRGPAFPAIYYSQQWHALGMQYYHITMILLAIGDPGRLKIGFGHNESRRLLQQEIAYHAGLLFGICVTVEDIEAKIAACNAISVCAAWLTDRAQQETLIAMLARVEREVAWPTRSIAAGAMQEWSFSEEDRRRFDSQFSTIPTGNST</sequence>
<dbReference type="Pfam" id="PF00172">
    <property type="entry name" value="Zn_clus"/>
    <property type="match status" value="1"/>
</dbReference>
<dbReference type="GO" id="GO:0000976">
    <property type="term" value="F:transcription cis-regulatory region binding"/>
    <property type="evidence" value="ECO:0007669"/>
    <property type="project" value="TreeGrafter"/>
</dbReference>
<dbReference type="GO" id="GO:0005634">
    <property type="term" value="C:nucleus"/>
    <property type="evidence" value="ECO:0007669"/>
    <property type="project" value="UniProtKB-SubCell"/>
</dbReference>
<name>A0A1J7I460_9PEZI</name>
<reference evidence="9 10" key="1">
    <citation type="submission" date="2016-10" db="EMBL/GenBank/DDBJ databases">
        <title>Draft genome sequence of Coniochaeta ligniaria NRRL30616, a lignocellulolytic fungus for bioabatement of inhibitors in plant biomass hydrolysates.</title>
        <authorList>
            <consortium name="DOE Joint Genome Institute"/>
            <person name="Jimenez D.J."/>
            <person name="Hector R.E."/>
            <person name="Riley R."/>
            <person name="Sun H."/>
            <person name="Grigoriev I.V."/>
            <person name="Van Elsas J.D."/>
            <person name="Nichols N.N."/>
        </authorList>
    </citation>
    <scope>NUCLEOTIDE SEQUENCE [LARGE SCALE GENOMIC DNA]</scope>
    <source>
        <strain evidence="9 10">NRRL 30616</strain>
    </source>
</reference>
<dbReference type="EMBL" id="KV875115">
    <property type="protein sequence ID" value="OIW22423.1"/>
    <property type="molecule type" value="Genomic_DNA"/>
</dbReference>
<keyword evidence="6" id="KW-0539">Nucleus</keyword>
<comment type="subcellular location">
    <subcellularLocation>
        <location evidence="1">Nucleus</location>
    </subcellularLocation>
</comment>
<feature type="compositionally biased region" description="Pro residues" evidence="7">
    <location>
        <begin position="112"/>
        <end position="126"/>
    </location>
</feature>
<dbReference type="AlphaFoldDB" id="A0A1J7I460"/>
<dbReference type="GO" id="GO:0008270">
    <property type="term" value="F:zinc ion binding"/>
    <property type="evidence" value="ECO:0007669"/>
    <property type="project" value="InterPro"/>
</dbReference>
<feature type="region of interest" description="Disordered" evidence="7">
    <location>
        <begin position="103"/>
        <end position="169"/>
    </location>
</feature>
<dbReference type="InterPro" id="IPR036864">
    <property type="entry name" value="Zn2-C6_fun-type_DNA-bd_sf"/>
</dbReference>
<accession>A0A1J7I460</accession>
<dbReference type="Pfam" id="PF11951">
    <property type="entry name" value="Fungal_trans_2"/>
    <property type="match status" value="1"/>
</dbReference>
<dbReference type="PROSITE" id="PS50048">
    <property type="entry name" value="ZN2_CY6_FUNGAL_2"/>
    <property type="match status" value="1"/>
</dbReference>
<keyword evidence="2" id="KW-0862">Zinc</keyword>
<dbReference type="PANTHER" id="PTHR37534">
    <property type="entry name" value="TRANSCRIPTIONAL ACTIVATOR PROTEIN UGA3"/>
    <property type="match status" value="1"/>
</dbReference>
<dbReference type="InParanoid" id="A0A1J7I460"/>
<protein>
    <recommendedName>
        <fullName evidence="8">Zn(2)-C6 fungal-type domain-containing protein</fullName>
    </recommendedName>
</protein>
<dbReference type="Gene3D" id="4.10.240.10">
    <property type="entry name" value="Zn(2)-C6 fungal-type DNA-binding domain"/>
    <property type="match status" value="1"/>
</dbReference>
<evidence type="ECO:0000256" key="1">
    <source>
        <dbReference type="ARBA" id="ARBA00004123"/>
    </source>
</evidence>
<keyword evidence="4" id="KW-0238">DNA-binding</keyword>
<dbReference type="CDD" id="cd00067">
    <property type="entry name" value="GAL4"/>
    <property type="match status" value="1"/>
</dbReference>
<organism evidence="9 10">
    <name type="scientific">Coniochaeta ligniaria NRRL 30616</name>
    <dbReference type="NCBI Taxonomy" id="1408157"/>
    <lineage>
        <taxon>Eukaryota</taxon>
        <taxon>Fungi</taxon>
        <taxon>Dikarya</taxon>
        <taxon>Ascomycota</taxon>
        <taxon>Pezizomycotina</taxon>
        <taxon>Sordariomycetes</taxon>
        <taxon>Sordariomycetidae</taxon>
        <taxon>Coniochaetales</taxon>
        <taxon>Coniochaetaceae</taxon>
        <taxon>Coniochaeta</taxon>
    </lineage>
</organism>
<dbReference type="PANTHER" id="PTHR37534:SF25">
    <property type="entry name" value="ZN(II)2CYS6 TRANSCRIPTION FACTOR (EUROFUNG)"/>
    <property type="match status" value="1"/>
</dbReference>
<evidence type="ECO:0000256" key="6">
    <source>
        <dbReference type="ARBA" id="ARBA00023242"/>
    </source>
</evidence>
<dbReference type="GO" id="GO:0045944">
    <property type="term" value="P:positive regulation of transcription by RNA polymerase II"/>
    <property type="evidence" value="ECO:0007669"/>
    <property type="project" value="TreeGrafter"/>
</dbReference>
<dbReference type="OrthoDB" id="4525710at2759"/>
<keyword evidence="3" id="KW-0805">Transcription regulation</keyword>
<evidence type="ECO:0000259" key="8">
    <source>
        <dbReference type="PROSITE" id="PS50048"/>
    </source>
</evidence>
<dbReference type="GO" id="GO:0000981">
    <property type="term" value="F:DNA-binding transcription factor activity, RNA polymerase II-specific"/>
    <property type="evidence" value="ECO:0007669"/>
    <property type="project" value="InterPro"/>
</dbReference>
<dbReference type="InterPro" id="IPR021858">
    <property type="entry name" value="Fun_TF"/>
</dbReference>
<dbReference type="PROSITE" id="PS00463">
    <property type="entry name" value="ZN2_CY6_FUNGAL_1"/>
    <property type="match status" value="1"/>
</dbReference>
<evidence type="ECO:0000256" key="4">
    <source>
        <dbReference type="ARBA" id="ARBA00023125"/>
    </source>
</evidence>
<dbReference type="SUPFAM" id="SSF57701">
    <property type="entry name" value="Zn2/Cys6 DNA-binding domain"/>
    <property type="match status" value="1"/>
</dbReference>
<evidence type="ECO:0000313" key="9">
    <source>
        <dbReference type="EMBL" id="OIW22423.1"/>
    </source>
</evidence>
<evidence type="ECO:0000256" key="2">
    <source>
        <dbReference type="ARBA" id="ARBA00022833"/>
    </source>
</evidence>
<keyword evidence="5" id="KW-0804">Transcription</keyword>
<dbReference type="Proteomes" id="UP000182658">
    <property type="component" value="Unassembled WGS sequence"/>
</dbReference>
<evidence type="ECO:0000256" key="5">
    <source>
        <dbReference type="ARBA" id="ARBA00023163"/>
    </source>
</evidence>
<keyword evidence="10" id="KW-1185">Reference proteome</keyword>
<evidence type="ECO:0000256" key="3">
    <source>
        <dbReference type="ARBA" id="ARBA00023015"/>
    </source>
</evidence>
<dbReference type="SMART" id="SM00066">
    <property type="entry name" value="GAL4"/>
    <property type="match status" value="1"/>
</dbReference>
<gene>
    <name evidence="9" type="ORF">CONLIGDRAFT_687589</name>
</gene>
<feature type="domain" description="Zn(2)-C6 fungal-type" evidence="8">
    <location>
        <begin position="11"/>
        <end position="41"/>
    </location>
</feature>
<proteinExistence type="predicted"/>
<evidence type="ECO:0000256" key="7">
    <source>
        <dbReference type="SAM" id="MobiDB-lite"/>
    </source>
</evidence>
<dbReference type="STRING" id="1408157.A0A1J7I460"/>
<dbReference type="InterPro" id="IPR001138">
    <property type="entry name" value="Zn2Cys6_DnaBD"/>
</dbReference>
<evidence type="ECO:0000313" key="10">
    <source>
        <dbReference type="Proteomes" id="UP000182658"/>
    </source>
</evidence>